<dbReference type="PANTHER" id="PTHR30409:SF1">
    <property type="entry name" value="CARBAMATE KINASE-RELATED"/>
    <property type="match status" value="1"/>
</dbReference>
<dbReference type="Pfam" id="PF00696">
    <property type="entry name" value="AA_kinase"/>
    <property type="match status" value="1"/>
</dbReference>
<evidence type="ECO:0000256" key="3">
    <source>
        <dbReference type="ARBA" id="ARBA00013070"/>
    </source>
</evidence>
<evidence type="ECO:0000259" key="10">
    <source>
        <dbReference type="Pfam" id="PF00696"/>
    </source>
</evidence>
<dbReference type="PIRSF" id="PIRSF000723">
    <property type="entry name" value="Carbamate_kin"/>
    <property type="match status" value="1"/>
</dbReference>
<dbReference type="Proteomes" id="UP001057481">
    <property type="component" value="Unassembled WGS sequence"/>
</dbReference>
<comment type="pathway">
    <text evidence="1">Metabolic intermediate metabolism; carbamoyl phosphate degradation; CO(2) and NH(3) from carbamoyl phosphate: step 1/1.</text>
</comment>
<dbReference type="PANTHER" id="PTHR30409">
    <property type="entry name" value="CARBAMATE KINASE"/>
    <property type="match status" value="1"/>
</dbReference>
<evidence type="ECO:0000256" key="6">
    <source>
        <dbReference type="ARBA" id="ARBA00022777"/>
    </source>
</evidence>
<dbReference type="RefSeq" id="WP_205142830.1">
    <property type="nucleotide sequence ID" value="NZ_JAFBDN010000001.1"/>
</dbReference>
<name>A0ABT0VHM4_9LACO</name>
<evidence type="ECO:0000256" key="5">
    <source>
        <dbReference type="ARBA" id="ARBA00022679"/>
    </source>
</evidence>
<evidence type="ECO:0000256" key="7">
    <source>
        <dbReference type="ARBA" id="ARBA00048467"/>
    </source>
</evidence>
<evidence type="ECO:0000256" key="8">
    <source>
        <dbReference type="NCBIfam" id="TIGR00746"/>
    </source>
</evidence>
<dbReference type="NCBIfam" id="TIGR00746">
    <property type="entry name" value="arcC"/>
    <property type="match status" value="1"/>
</dbReference>
<comment type="catalytic activity">
    <reaction evidence="7">
        <text>hydrogencarbonate + NH4(+) + ATP = carbamoyl phosphate + ADP + H2O + H(+)</text>
        <dbReference type="Rhea" id="RHEA:10152"/>
        <dbReference type="ChEBI" id="CHEBI:15377"/>
        <dbReference type="ChEBI" id="CHEBI:15378"/>
        <dbReference type="ChEBI" id="CHEBI:17544"/>
        <dbReference type="ChEBI" id="CHEBI:28938"/>
        <dbReference type="ChEBI" id="CHEBI:30616"/>
        <dbReference type="ChEBI" id="CHEBI:58228"/>
        <dbReference type="ChEBI" id="CHEBI:456216"/>
        <dbReference type="EC" id="2.7.2.2"/>
    </reaction>
</comment>
<evidence type="ECO:0000256" key="9">
    <source>
        <dbReference type="PIRNR" id="PIRNR000723"/>
    </source>
</evidence>
<comment type="similarity">
    <text evidence="2 9">Belongs to the carbamate kinase family.</text>
</comment>
<dbReference type="Gene3D" id="3.40.1160.10">
    <property type="entry name" value="Acetylglutamate kinase-like"/>
    <property type="match status" value="1"/>
</dbReference>
<evidence type="ECO:0000256" key="4">
    <source>
        <dbReference type="ARBA" id="ARBA00022503"/>
    </source>
</evidence>
<organism evidence="11 12">
    <name type="scientific">Periweissella beninensis</name>
    <dbReference type="NCBI Taxonomy" id="504936"/>
    <lineage>
        <taxon>Bacteria</taxon>
        <taxon>Bacillati</taxon>
        <taxon>Bacillota</taxon>
        <taxon>Bacilli</taxon>
        <taxon>Lactobacillales</taxon>
        <taxon>Lactobacillaceae</taxon>
        <taxon>Periweissella</taxon>
    </lineage>
</organism>
<protein>
    <recommendedName>
        <fullName evidence="3 8">Carbamate kinase</fullName>
    </recommendedName>
</protein>
<evidence type="ECO:0000256" key="2">
    <source>
        <dbReference type="ARBA" id="ARBA00011066"/>
    </source>
</evidence>
<keyword evidence="12" id="KW-1185">Reference proteome</keyword>
<keyword evidence="4" id="KW-0056">Arginine metabolism</keyword>
<proteinExistence type="inferred from homology"/>
<dbReference type="InterPro" id="IPR003964">
    <property type="entry name" value="Carb_kinase"/>
</dbReference>
<dbReference type="SUPFAM" id="SSF53633">
    <property type="entry name" value="Carbamate kinase-like"/>
    <property type="match status" value="1"/>
</dbReference>
<feature type="domain" description="Aspartate/glutamate/uridylate kinase" evidence="10">
    <location>
        <begin position="3"/>
        <end position="295"/>
    </location>
</feature>
<dbReference type="GO" id="GO:0008804">
    <property type="term" value="F:carbamate kinase activity"/>
    <property type="evidence" value="ECO:0007669"/>
    <property type="project" value="UniProtKB-EC"/>
</dbReference>
<reference evidence="11" key="1">
    <citation type="submission" date="2021-04" db="EMBL/GenBank/DDBJ databases">
        <title>Taxonomic assessment of Weissella genus.</title>
        <authorList>
            <person name="Fanelli F."/>
            <person name="Chieffi D."/>
            <person name="Dell'Aquila A."/>
            <person name="Gyu-Sung C."/>
            <person name="Franz C.M.A.P."/>
            <person name="Fusco V."/>
        </authorList>
    </citation>
    <scope>NUCLEOTIDE SEQUENCE</scope>
    <source>
        <strain evidence="11">LMG 25373</strain>
    </source>
</reference>
<evidence type="ECO:0000313" key="11">
    <source>
        <dbReference type="EMBL" id="MCM2437310.1"/>
    </source>
</evidence>
<comment type="caution">
    <text evidence="11">The sequence shown here is derived from an EMBL/GenBank/DDBJ whole genome shotgun (WGS) entry which is preliminary data.</text>
</comment>
<dbReference type="InterPro" id="IPR001048">
    <property type="entry name" value="Asp/Glu/Uridylate_kinase"/>
</dbReference>
<dbReference type="CDD" id="cd04235">
    <property type="entry name" value="AAK_CK"/>
    <property type="match status" value="1"/>
</dbReference>
<keyword evidence="6 9" id="KW-0418">Kinase</keyword>
<dbReference type="InterPro" id="IPR036393">
    <property type="entry name" value="AceGlu_kinase-like_sf"/>
</dbReference>
<evidence type="ECO:0000256" key="1">
    <source>
        <dbReference type="ARBA" id="ARBA00005118"/>
    </source>
</evidence>
<keyword evidence="5 9" id="KW-0808">Transferase</keyword>
<accession>A0ABT0VHM4</accession>
<sequence length="313" mass="33160">MAKRIVVALGGNAILTDDPSAQAQQAALVTTAQQLVGFLNDTENQLVVTHGNGPQVGNLLLQQINGGSAKNPAMPLDTVGGMTQGELGFWLSNALNKAFKAKDITGDVATIVTRTVVDAADQAFQKPTKPIGPFYTETEFTAIKNEHPDWTLVEDAGRGYRRVVPSPKPTSIVEANVIKEIVANGTTLVAAGGGGIPVMTKSDEFVGVEAVIDKDFSAAKLAELVDADELVILTAVKNVYIHFNQPEEQKLGKIDVATAKQYLAAGEFAAGSMKPKIEAAVSFVEKTGKRAVITSLDNVENYINTEDGTIIEP</sequence>
<gene>
    <name evidence="11" type="primary">arcC</name>
    <name evidence="11" type="ORF">KAK10_05230</name>
</gene>
<dbReference type="PRINTS" id="PR01469">
    <property type="entry name" value="CARBMTKINASE"/>
</dbReference>
<dbReference type="EMBL" id="JAGMVS010000062">
    <property type="protein sequence ID" value="MCM2437310.1"/>
    <property type="molecule type" value="Genomic_DNA"/>
</dbReference>
<dbReference type="NCBIfam" id="NF009007">
    <property type="entry name" value="PRK12352.1"/>
    <property type="match status" value="1"/>
</dbReference>
<evidence type="ECO:0000313" key="12">
    <source>
        <dbReference type="Proteomes" id="UP001057481"/>
    </source>
</evidence>